<reference evidence="3" key="1">
    <citation type="journal article" date="2018" name="Curr. Microbiol.">
        <title>Cellulosimicrobium arenosum sp. nov., Isolated from Marine Sediment Sand.</title>
        <authorList>
            <person name="Oh M."/>
            <person name="Kim J.H."/>
            <person name="Yoon J.H."/>
            <person name="Schumann P."/>
            <person name="Kim W."/>
        </authorList>
    </citation>
    <scope>NUCLEOTIDE SEQUENCE</scope>
    <source>
        <strain evidence="3">KCTC 49039</strain>
    </source>
</reference>
<protein>
    <submittedName>
        <fullName evidence="3">VanW family protein</fullName>
    </submittedName>
</protein>
<dbReference type="AlphaFoldDB" id="A0A927IZC6"/>
<dbReference type="EMBL" id="JACYHB010000002">
    <property type="protein sequence ID" value="MBD8078127.1"/>
    <property type="molecule type" value="Genomic_DNA"/>
</dbReference>
<dbReference type="InterPro" id="IPR022029">
    <property type="entry name" value="YoaR-like_PG-bd"/>
</dbReference>
<dbReference type="PANTHER" id="PTHR35788">
    <property type="entry name" value="EXPORTED PROTEIN-RELATED"/>
    <property type="match status" value="1"/>
</dbReference>
<comment type="caution">
    <text evidence="3">The sequence shown here is derived from an EMBL/GenBank/DDBJ whole genome shotgun (WGS) entry which is preliminary data.</text>
</comment>
<evidence type="ECO:0000259" key="2">
    <source>
        <dbReference type="Pfam" id="PF12229"/>
    </source>
</evidence>
<organism evidence="3 4">
    <name type="scientific">Cellulosimicrobium arenosum</name>
    <dbReference type="NCBI Taxonomy" id="2708133"/>
    <lineage>
        <taxon>Bacteria</taxon>
        <taxon>Bacillati</taxon>
        <taxon>Actinomycetota</taxon>
        <taxon>Actinomycetes</taxon>
        <taxon>Micrococcales</taxon>
        <taxon>Promicromonosporaceae</taxon>
        <taxon>Cellulosimicrobium</taxon>
    </lineage>
</organism>
<feature type="domain" description="YoaR-like putative peptidoglycan binding" evidence="2">
    <location>
        <begin position="296"/>
        <end position="407"/>
    </location>
</feature>
<keyword evidence="4" id="KW-1185">Reference proteome</keyword>
<proteinExistence type="predicted"/>
<dbReference type="InterPro" id="IPR052913">
    <property type="entry name" value="Glycopeptide_resist_protein"/>
</dbReference>
<dbReference type="Pfam" id="PF12229">
    <property type="entry name" value="PG_binding_4"/>
    <property type="match status" value="1"/>
</dbReference>
<dbReference type="Pfam" id="PF04294">
    <property type="entry name" value="VanW"/>
    <property type="match status" value="1"/>
</dbReference>
<name>A0A927IZC6_9MICO</name>
<gene>
    <name evidence="3" type="ORF">IF651_03520</name>
</gene>
<evidence type="ECO:0000256" key="1">
    <source>
        <dbReference type="SAM" id="MobiDB-lite"/>
    </source>
</evidence>
<evidence type="ECO:0000313" key="3">
    <source>
        <dbReference type="EMBL" id="MBD8078127.1"/>
    </source>
</evidence>
<dbReference type="InterPro" id="IPR007391">
    <property type="entry name" value="Vancomycin_resist_VanW"/>
</dbReference>
<sequence length="647" mass="66959">MIAPVSAEPWVRPESTVGSSTPAPPSTALPATVPEVPASSGPAGPHDAPTARLDPVPAASAPPVGPEAAAAGFTPVPPDDSRDASVFEGFDDGAPRHGWVRGLVWTGLAVLVLGGLYTGAQWFYSDKVPTGTTVAGVDVGGMTGDAAEDELASTVGARAAEPVDLTAGDSGTTMDPAAAGLAFDAHATAQELTAFSMNPSRLWQHLFGGEAADPVVTVDDTVLDEQVETLHGSLDVAAVDGTVQFVDGAPSATDAADGAALVTDEAADRIVAGWLVTDGAIDLPTEPVAPEITQEETDAALEQAQTVVSAPVVVSVGGQDPELPAEVVAGAASYPAADGELALSLDGPTLVEAVVDRTNDLLTTADDAHFVFSGGKPVIEGGEPGTTIDPDALAAAVGEAATSDERTADVELTESDPEQSREALEELGVKEKISEFATPLTNDAVRTDNLRVGASKVDETLVLPGETFSLIDTLSPITIAGGYHASGIVQDGKHTEGVGGGLSQMATTTYNAGFFAGLEDVEHRQHSYWFTRYPAGREATIYVGALDMRFKNDTPYGVLMQSWVSGGQLHVATWSTKYYEVETSASPKTNVVPTTTVTHKGSDCEPIPAGNPGFSITNYRKVYLDGDLVKDEADHWTYKPDNEVVCE</sequence>
<feature type="compositionally biased region" description="Low complexity" evidence="1">
    <location>
        <begin position="55"/>
        <end position="72"/>
    </location>
</feature>
<feature type="region of interest" description="Disordered" evidence="1">
    <location>
        <begin position="401"/>
        <end position="420"/>
    </location>
</feature>
<evidence type="ECO:0000313" key="4">
    <source>
        <dbReference type="Proteomes" id="UP000610846"/>
    </source>
</evidence>
<accession>A0A927IZC6</accession>
<reference evidence="3" key="2">
    <citation type="submission" date="2020-09" db="EMBL/GenBank/DDBJ databases">
        <authorList>
            <person name="Yu Y."/>
        </authorList>
    </citation>
    <scope>NUCLEOTIDE SEQUENCE</scope>
    <source>
        <strain evidence="3">KCTC 49039</strain>
    </source>
</reference>
<dbReference type="Proteomes" id="UP000610846">
    <property type="component" value="Unassembled WGS sequence"/>
</dbReference>
<dbReference type="PANTHER" id="PTHR35788:SF1">
    <property type="entry name" value="EXPORTED PROTEIN"/>
    <property type="match status" value="1"/>
</dbReference>
<feature type="region of interest" description="Disordered" evidence="1">
    <location>
        <begin position="1"/>
        <end position="89"/>
    </location>
</feature>